<dbReference type="OrthoDB" id="5333069at2759"/>
<protein>
    <submittedName>
        <fullName evidence="3">Uncharacterized protein</fullName>
    </submittedName>
</protein>
<feature type="transmembrane region" description="Helical" evidence="1">
    <location>
        <begin position="411"/>
        <end position="431"/>
    </location>
</feature>
<dbReference type="Proteomes" id="UP000224634">
    <property type="component" value="Unassembled WGS sequence"/>
</dbReference>
<organism evidence="3 4">
    <name type="scientific">Polytolypa hystricis (strain UAMH7299)</name>
    <dbReference type="NCBI Taxonomy" id="1447883"/>
    <lineage>
        <taxon>Eukaryota</taxon>
        <taxon>Fungi</taxon>
        <taxon>Dikarya</taxon>
        <taxon>Ascomycota</taxon>
        <taxon>Pezizomycotina</taxon>
        <taxon>Eurotiomycetes</taxon>
        <taxon>Eurotiomycetidae</taxon>
        <taxon>Onygenales</taxon>
        <taxon>Onygenales incertae sedis</taxon>
        <taxon>Polytolypa</taxon>
    </lineage>
</organism>
<feature type="transmembrane region" description="Helical" evidence="1">
    <location>
        <begin position="327"/>
        <end position="348"/>
    </location>
</feature>
<feature type="transmembrane region" description="Helical" evidence="1">
    <location>
        <begin position="68"/>
        <end position="89"/>
    </location>
</feature>
<comment type="caution">
    <text evidence="3">The sequence shown here is derived from an EMBL/GenBank/DDBJ whole genome shotgun (WGS) entry which is preliminary data.</text>
</comment>
<name>A0A2B7YE74_POLH7</name>
<sequence>MLRIRSLFPVLFCAFILMCTSLANSPNDNNEHQLAPRSLQGRFPPHNPPQNITITRCRAEELSQGEALWILLVLAVACVVHIPGSVTILGHKGLYRLAPELGIVETAAVLVLVVRGKFYHKQTLRRSIKATLALRHALGEGESWWLKGLSSGDRVTRSFTHSTLDTANHYEYSVAISPAEANEYLDPFLSTLRNSNQVRFLGSILTTLALIKACAVTGTVRTTVLACSYYFSFFMIELLALVALEPGQPPSKGELETEAIACAQLMAALDPFKHEIRNTLRWVSVVNEPPEQWYASYAADSGTTFEFPEISHGAESGARAISRAVPILAAIAFAIVHLAWPVSVPLFLVNDFTFIRTGKWTFAYLNSIVWLFWTSVAALVMYIFVVIFSILRRKPINELAADNIPRTWKKLNLFISAYVALKVALIFRLFLTDYTGQNTRRPDWAEWLG</sequence>
<feature type="signal peptide" evidence="2">
    <location>
        <begin position="1"/>
        <end position="23"/>
    </location>
</feature>
<keyword evidence="4" id="KW-1185">Reference proteome</keyword>
<keyword evidence="1" id="KW-0472">Membrane</keyword>
<keyword evidence="1" id="KW-1133">Transmembrane helix</keyword>
<gene>
    <name evidence="3" type="ORF">AJ80_04151</name>
</gene>
<keyword evidence="2" id="KW-0732">Signal</keyword>
<feature type="transmembrane region" description="Helical" evidence="1">
    <location>
        <begin position="368"/>
        <end position="391"/>
    </location>
</feature>
<evidence type="ECO:0000256" key="2">
    <source>
        <dbReference type="SAM" id="SignalP"/>
    </source>
</evidence>
<keyword evidence="1" id="KW-0812">Transmembrane</keyword>
<evidence type="ECO:0000313" key="3">
    <source>
        <dbReference type="EMBL" id="PGH19182.1"/>
    </source>
</evidence>
<dbReference type="EMBL" id="PDNA01000051">
    <property type="protein sequence ID" value="PGH19182.1"/>
    <property type="molecule type" value="Genomic_DNA"/>
</dbReference>
<dbReference type="AlphaFoldDB" id="A0A2B7YE74"/>
<proteinExistence type="predicted"/>
<evidence type="ECO:0000256" key="1">
    <source>
        <dbReference type="SAM" id="Phobius"/>
    </source>
</evidence>
<reference evidence="3 4" key="1">
    <citation type="submission" date="2017-10" db="EMBL/GenBank/DDBJ databases">
        <title>Comparative genomics in systemic dimorphic fungi from Ajellomycetaceae.</title>
        <authorList>
            <person name="Munoz J.F."/>
            <person name="Mcewen J.G."/>
            <person name="Clay O.K."/>
            <person name="Cuomo C.A."/>
        </authorList>
    </citation>
    <scope>NUCLEOTIDE SEQUENCE [LARGE SCALE GENOMIC DNA]</scope>
    <source>
        <strain evidence="3 4">UAMH7299</strain>
    </source>
</reference>
<evidence type="ECO:0000313" key="4">
    <source>
        <dbReference type="Proteomes" id="UP000224634"/>
    </source>
</evidence>
<feature type="chain" id="PRO_5012473867" evidence="2">
    <location>
        <begin position="24"/>
        <end position="449"/>
    </location>
</feature>
<accession>A0A2B7YE74</accession>